<reference evidence="1" key="1">
    <citation type="journal article" date="2020" name="Nature">
        <title>Giant virus diversity and host interactions through global metagenomics.</title>
        <authorList>
            <person name="Schulz F."/>
            <person name="Roux S."/>
            <person name="Paez-Espino D."/>
            <person name="Jungbluth S."/>
            <person name="Walsh D.A."/>
            <person name="Denef V.J."/>
            <person name="McMahon K.D."/>
            <person name="Konstantinidis K.T."/>
            <person name="Eloe-Fadrosh E.A."/>
            <person name="Kyrpides N.C."/>
            <person name="Woyke T."/>
        </authorList>
    </citation>
    <scope>NUCLEOTIDE SEQUENCE</scope>
    <source>
        <strain evidence="1">GVMAG-M-3300023184-121</strain>
    </source>
</reference>
<proteinExistence type="predicted"/>
<protein>
    <submittedName>
        <fullName evidence="1">Uncharacterized protein</fullName>
    </submittedName>
</protein>
<dbReference type="AlphaFoldDB" id="A0A6C0HJH9"/>
<name>A0A6C0HJH9_9ZZZZ</name>
<evidence type="ECO:0000313" key="1">
    <source>
        <dbReference type="EMBL" id="QHT80649.1"/>
    </source>
</evidence>
<sequence length="189" mass="22904">MTCTPKNACIVCHTINASRSKWKPYCFRCFCIMHPDVIIPKRYRLKEHYIVEYLKQEFEEKITMRFDKQIEGGCSRHRPDVAIDFGSHCLMIEIDEHQHASYSCEEKRMVNLYEDIGFRKIVFIRFNPDKYTHNNKAFRSPFNYTKTGIVKILKREFNRRMKLLIKRIYTYQNTEPVEQLTVEYLFYNM</sequence>
<accession>A0A6C0HJH9</accession>
<dbReference type="EMBL" id="MN739974">
    <property type="protein sequence ID" value="QHT80649.1"/>
    <property type="molecule type" value="Genomic_DNA"/>
</dbReference>
<organism evidence="1">
    <name type="scientific">viral metagenome</name>
    <dbReference type="NCBI Taxonomy" id="1070528"/>
    <lineage>
        <taxon>unclassified sequences</taxon>
        <taxon>metagenomes</taxon>
        <taxon>organismal metagenomes</taxon>
    </lineage>
</organism>